<evidence type="ECO:0000256" key="6">
    <source>
        <dbReference type="ARBA" id="ARBA00022692"/>
    </source>
</evidence>
<dbReference type="STRING" id="74557.A0A1W0A7K3"/>
<dbReference type="InterPro" id="IPR001709">
    <property type="entry name" value="Flavoprot_Pyr_Nucl_cyt_Rdtase"/>
</dbReference>
<evidence type="ECO:0000256" key="10">
    <source>
        <dbReference type="ARBA" id="ARBA00023027"/>
    </source>
</evidence>
<dbReference type="InterPro" id="IPR008333">
    <property type="entry name" value="Cbr1-like_FAD-bd_dom"/>
</dbReference>
<feature type="binding site" evidence="14">
    <location>
        <position position="120"/>
    </location>
    <ligand>
        <name>FAD</name>
        <dbReference type="ChEBI" id="CHEBI:57692"/>
    </ligand>
</feature>
<dbReference type="SUPFAM" id="SSF63380">
    <property type="entry name" value="Riboflavin synthase domain-like"/>
    <property type="match status" value="1"/>
</dbReference>
<accession>A0A1W0A7K3</accession>
<dbReference type="InterPro" id="IPR001433">
    <property type="entry name" value="OxRdtase_FAD/NAD-bd"/>
</dbReference>
<dbReference type="FunFam" id="2.40.30.10:FF:000069">
    <property type="entry name" value="NADH-cytochrome b5 reductase"/>
    <property type="match status" value="1"/>
</dbReference>
<dbReference type="Pfam" id="PF00175">
    <property type="entry name" value="NAD_binding_1"/>
    <property type="match status" value="1"/>
</dbReference>
<dbReference type="GO" id="GO:0090524">
    <property type="term" value="F:cytochrome-b5 reductase activity, acting on NADH"/>
    <property type="evidence" value="ECO:0007669"/>
    <property type="project" value="UniProtKB-EC"/>
</dbReference>
<comment type="catalytic activity">
    <reaction evidence="13 15">
        <text>2 Fe(III)-[cytochrome b5] + NADH = 2 Fe(II)-[cytochrome b5] + NAD(+) + H(+)</text>
        <dbReference type="Rhea" id="RHEA:46680"/>
        <dbReference type="Rhea" id="RHEA-COMP:10438"/>
        <dbReference type="Rhea" id="RHEA-COMP:10439"/>
        <dbReference type="ChEBI" id="CHEBI:15378"/>
        <dbReference type="ChEBI" id="CHEBI:29033"/>
        <dbReference type="ChEBI" id="CHEBI:29034"/>
        <dbReference type="ChEBI" id="CHEBI:57540"/>
        <dbReference type="ChEBI" id="CHEBI:57945"/>
        <dbReference type="EC" id="1.6.2.2"/>
    </reaction>
</comment>
<dbReference type="Gene3D" id="3.40.50.80">
    <property type="entry name" value="Nucleotide-binding domain of ferredoxin-NADP reductase (FNR) module"/>
    <property type="match status" value="1"/>
</dbReference>
<gene>
    <name evidence="17" type="ORF">THRCLA_20407</name>
</gene>
<dbReference type="PANTHER" id="PTHR19370:SF171">
    <property type="entry name" value="NADH-CYTOCHROME B5 REDUCTASE 2"/>
    <property type="match status" value="1"/>
</dbReference>
<dbReference type="InterPro" id="IPR039261">
    <property type="entry name" value="FNR_nucleotide-bd"/>
</dbReference>
<dbReference type="EC" id="1.6.2.2" evidence="15"/>
<name>A0A1W0A7K3_9STRA</name>
<sequence length="296" mass="32260">MLLRVTRQHMRKIISKSSLGAFLGGAFVASQFTSVASAEGEKHHALSPAEWRSFRVLSNEKLTHNTHLVRFEFPSENDTSGMKVASFIMAKASVNGKNVIKPYTPTSAPTQTGFLDLVVKGYPDGALSKHIVELQPGEALDMKGPLLKFAYQPNSRKHIGLVAGGSGITPMLQVALEILRNPDDHTQVTLIFANNTEDDIILRDELAAYESMYPGLKVIHILSNPSESWTGLKGFVNKELLEKHMPAPATDSLVCVCGPPGMMAAVSGGKAKDFSQGQLEGMLKELNYTSDMVFKF</sequence>
<dbReference type="AlphaFoldDB" id="A0A1W0A7K3"/>
<keyword evidence="9 15" id="KW-0560">Oxidoreductase</keyword>
<evidence type="ECO:0000256" key="8">
    <source>
        <dbReference type="ARBA" id="ARBA00022989"/>
    </source>
</evidence>
<dbReference type="EMBL" id="JNBS01000360">
    <property type="protein sequence ID" value="OQS06284.1"/>
    <property type="molecule type" value="Genomic_DNA"/>
</dbReference>
<evidence type="ECO:0000256" key="2">
    <source>
        <dbReference type="ARBA" id="ARBA00004173"/>
    </source>
</evidence>
<evidence type="ECO:0000256" key="13">
    <source>
        <dbReference type="ARBA" id="ARBA00047682"/>
    </source>
</evidence>
<evidence type="ECO:0000256" key="7">
    <source>
        <dbReference type="ARBA" id="ARBA00022827"/>
    </source>
</evidence>
<dbReference type="Gene3D" id="2.40.30.10">
    <property type="entry name" value="Translation factors"/>
    <property type="match status" value="1"/>
</dbReference>
<evidence type="ECO:0000256" key="1">
    <source>
        <dbReference type="ARBA" id="ARBA00001974"/>
    </source>
</evidence>
<keyword evidence="12" id="KW-0472">Membrane</keyword>
<evidence type="ECO:0000256" key="5">
    <source>
        <dbReference type="ARBA" id="ARBA00022630"/>
    </source>
</evidence>
<dbReference type="InterPro" id="IPR017938">
    <property type="entry name" value="Riboflavin_synthase-like_b-brl"/>
</dbReference>
<feature type="binding site" evidence="14">
    <location>
        <position position="169"/>
    </location>
    <ligand>
        <name>FAD</name>
        <dbReference type="ChEBI" id="CHEBI:57692"/>
    </ligand>
</feature>
<feature type="domain" description="FAD-binding FR-type" evidence="16">
    <location>
        <begin position="49"/>
        <end position="152"/>
    </location>
</feature>
<evidence type="ECO:0000259" key="16">
    <source>
        <dbReference type="PROSITE" id="PS51384"/>
    </source>
</evidence>
<feature type="binding site" evidence="14">
    <location>
        <position position="103"/>
    </location>
    <ligand>
        <name>FAD</name>
        <dbReference type="ChEBI" id="CHEBI:57692"/>
    </ligand>
</feature>
<keyword evidence="6" id="KW-0812">Transmembrane</keyword>
<protein>
    <recommendedName>
        <fullName evidence="15">NADH-cytochrome b5 reductase</fullName>
        <ecNumber evidence="15">1.6.2.2</ecNumber>
    </recommendedName>
</protein>
<comment type="cofactor">
    <cofactor evidence="1 14 15">
        <name>FAD</name>
        <dbReference type="ChEBI" id="CHEBI:57692"/>
    </cofactor>
</comment>
<keyword evidence="10 15" id="KW-0520">NAD</keyword>
<evidence type="ECO:0000256" key="12">
    <source>
        <dbReference type="ARBA" id="ARBA00023136"/>
    </source>
</evidence>
<dbReference type="PROSITE" id="PS51384">
    <property type="entry name" value="FAD_FR"/>
    <property type="match status" value="1"/>
</dbReference>
<evidence type="ECO:0000313" key="17">
    <source>
        <dbReference type="EMBL" id="OQS06284.1"/>
    </source>
</evidence>
<keyword evidence="7 14" id="KW-0274">FAD</keyword>
<feature type="binding site" evidence="14">
    <location>
        <position position="128"/>
    </location>
    <ligand>
        <name>FAD</name>
        <dbReference type="ChEBI" id="CHEBI:57692"/>
    </ligand>
</feature>
<dbReference type="Pfam" id="PF00970">
    <property type="entry name" value="FAD_binding_6"/>
    <property type="match status" value="1"/>
</dbReference>
<evidence type="ECO:0000256" key="11">
    <source>
        <dbReference type="ARBA" id="ARBA00023128"/>
    </source>
</evidence>
<dbReference type="OrthoDB" id="432685at2759"/>
<evidence type="ECO:0000256" key="4">
    <source>
        <dbReference type="ARBA" id="ARBA00006105"/>
    </source>
</evidence>
<dbReference type="GO" id="GO:0005739">
    <property type="term" value="C:mitochondrion"/>
    <property type="evidence" value="ECO:0007669"/>
    <property type="project" value="UniProtKB-SubCell"/>
</dbReference>
<dbReference type="PRINTS" id="PR00406">
    <property type="entry name" value="CYTB5RDTASE"/>
</dbReference>
<feature type="binding site" evidence="14">
    <location>
        <position position="102"/>
    </location>
    <ligand>
        <name>FAD</name>
        <dbReference type="ChEBI" id="CHEBI:57692"/>
    </ligand>
</feature>
<dbReference type="SUPFAM" id="SSF52343">
    <property type="entry name" value="Ferredoxin reductase-like, C-terminal NADP-linked domain"/>
    <property type="match status" value="1"/>
</dbReference>
<evidence type="ECO:0000313" key="18">
    <source>
        <dbReference type="Proteomes" id="UP000243217"/>
    </source>
</evidence>
<dbReference type="Proteomes" id="UP000243217">
    <property type="component" value="Unassembled WGS sequence"/>
</dbReference>
<organism evidence="17 18">
    <name type="scientific">Thraustotheca clavata</name>
    <dbReference type="NCBI Taxonomy" id="74557"/>
    <lineage>
        <taxon>Eukaryota</taxon>
        <taxon>Sar</taxon>
        <taxon>Stramenopiles</taxon>
        <taxon>Oomycota</taxon>
        <taxon>Saprolegniomycetes</taxon>
        <taxon>Saprolegniales</taxon>
        <taxon>Achlyaceae</taxon>
        <taxon>Thraustotheca</taxon>
    </lineage>
</organism>
<keyword evidence="11" id="KW-0496">Mitochondrion</keyword>
<evidence type="ECO:0000256" key="9">
    <source>
        <dbReference type="ARBA" id="ARBA00023002"/>
    </source>
</evidence>
<proteinExistence type="inferred from homology"/>
<keyword evidence="8" id="KW-1133">Transmembrane helix</keyword>
<dbReference type="CDD" id="cd06183">
    <property type="entry name" value="cyt_b5_reduct_like"/>
    <property type="match status" value="1"/>
</dbReference>
<comment type="subcellular location">
    <subcellularLocation>
        <location evidence="3">Membrane</location>
    </subcellularLocation>
    <subcellularLocation>
        <location evidence="2">Mitochondrion</location>
    </subcellularLocation>
</comment>
<evidence type="ECO:0000256" key="15">
    <source>
        <dbReference type="RuleBase" id="RU361226"/>
    </source>
</evidence>
<keyword evidence="5 14" id="KW-0285">Flavoprotein</keyword>
<feature type="binding site" evidence="14">
    <location>
        <position position="118"/>
    </location>
    <ligand>
        <name>FAD</name>
        <dbReference type="ChEBI" id="CHEBI:57692"/>
    </ligand>
</feature>
<evidence type="ECO:0000256" key="3">
    <source>
        <dbReference type="ARBA" id="ARBA00004370"/>
    </source>
</evidence>
<keyword evidence="18" id="KW-1185">Reference proteome</keyword>
<dbReference type="InterPro" id="IPR001834">
    <property type="entry name" value="CBR-like"/>
</dbReference>
<comment type="caution">
    <text evidence="17">The sequence shown here is derived from an EMBL/GenBank/DDBJ whole genome shotgun (WGS) entry which is preliminary data.</text>
</comment>
<dbReference type="GO" id="GO:0016020">
    <property type="term" value="C:membrane"/>
    <property type="evidence" value="ECO:0007669"/>
    <property type="project" value="UniProtKB-SubCell"/>
</dbReference>
<reference evidence="17 18" key="1">
    <citation type="journal article" date="2014" name="Genome Biol. Evol.">
        <title>The secreted proteins of Achlya hypogyna and Thraustotheca clavata identify the ancestral oomycete secretome and reveal gene acquisitions by horizontal gene transfer.</title>
        <authorList>
            <person name="Misner I."/>
            <person name="Blouin N."/>
            <person name="Leonard G."/>
            <person name="Richards T.A."/>
            <person name="Lane C.E."/>
        </authorList>
    </citation>
    <scope>NUCLEOTIDE SEQUENCE [LARGE SCALE GENOMIC DNA]</scope>
    <source>
        <strain evidence="17 18">ATCC 34112</strain>
    </source>
</reference>
<dbReference type="PRINTS" id="PR00371">
    <property type="entry name" value="FPNCR"/>
</dbReference>
<evidence type="ECO:0000256" key="14">
    <source>
        <dbReference type="PIRSR" id="PIRSR601834-1"/>
    </source>
</evidence>
<dbReference type="PANTHER" id="PTHR19370">
    <property type="entry name" value="NADH-CYTOCHROME B5 REDUCTASE"/>
    <property type="match status" value="1"/>
</dbReference>
<comment type="similarity">
    <text evidence="4 15">Belongs to the flavoprotein pyridine nucleotide cytochrome reductase family.</text>
</comment>
<dbReference type="InterPro" id="IPR017927">
    <property type="entry name" value="FAD-bd_FR_type"/>
</dbReference>
<dbReference type="FunFam" id="3.40.50.80:FF:000009">
    <property type="entry name" value="NADH-cytochrome b5 reductase"/>
    <property type="match status" value="1"/>
</dbReference>